<dbReference type="SMART" id="SM01359">
    <property type="entry name" value="A2M_N_2"/>
    <property type="match status" value="1"/>
</dbReference>
<dbReference type="InterPro" id="IPR011625">
    <property type="entry name" value="A2M_N_BRD"/>
</dbReference>
<dbReference type="InterPro" id="IPR013783">
    <property type="entry name" value="Ig-like_fold"/>
</dbReference>
<keyword evidence="8" id="KW-1185">Reference proteome</keyword>
<evidence type="ECO:0000313" key="8">
    <source>
        <dbReference type="Proteomes" id="UP000440578"/>
    </source>
</evidence>
<proteinExistence type="predicted"/>
<dbReference type="InterPro" id="IPR008930">
    <property type="entry name" value="Terpenoid_cyclase/PrenylTrfase"/>
</dbReference>
<feature type="transmembrane region" description="Helical" evidence="3">
    <location>
        <begin position="1644"/>
        <end position="1668"/>
    </location>
</feature>
<comment type="caution">
    <text evidence="7">The sequence shown here is derived from an EMBL/GenBank/DDBJ whole genome shotgun (WGS) entry which is preliminary data.</text>
</comment>
<keyword evidence="3" id="KW-1133">Transmembrane helix</keyword>
<dbReference type="InterPro" id="IPR009048">
    <property type="entry name" value="A-macroglobulin_rcpt-bd"/>
</dbReference>
<dbReference type="InterPro" id="IPR036055">
    <property type="entry name" value="LDL_receptor-like_sf"/>
</dbReference>
<dbReference type="Gene3D" id="2.60.40.10">
    <property type="entry name" value="Immunoglobulins"/>
    <property type="match status" value="2"/>
</dbReference>
<dbReference type="Gene3D" id="2.60.40.1930">
    <property type="match status" value="2"/>
</dbReference>
<dbReference type="Pfam" id="PF00207">
    <property type="entry name" value="A2M"/>
    <property type="match status" value="1"/>
</dbReference>
<reference evidence="7 8" key="1">
    <citation type="submission" date="2019-07" db="EMBL/GenBank/DDBJ databases">
        <title>Draft genome assembly of a fouling barnacle, Amphibalanus amphitrite (Darwin, 1854): The first reference genome for Thecostraca.</title>
        <authorList>
            <person name="Kim W."/>
        </authorList>
    </citation>
    <scope>NUCLEOTIDE SEQUENCE [LARGE SCALE GENOMIC DNA]</scope>
    <source>
        <strain evidence="7">SNU_AA5</strain>
        <tissue evidence="7">Soma without cirri and trophi</tissue>
    </source>
</reference>
<dbReference type="PANTHER" id="PTHR11412:SF146">
    <property type="entry name" value="CD109 ANTIGEN"/>
    <property type="match status" value="1"/>
</dbReference>
<dbReference type="PROSITE" id="PS50068">
    <property type="entry name" value="LDLRA_2"/>
    <property type="match status" value="1"/>
</dbReference>
<keyword evidence="3" id="KW-0472">Membrane</keyword>
<evidence type="ECO:0000256" key="3">
    <source>
        <dbReference type="SAM" id="Phobius"/>
    </source>
</evidence>
<name>A0A6A4VM45_AMPAM</name>
<comment type="caution">
    <text evidence="2">Lacks conserved residue(s) required for the propagation of feature annotation.</text>
</comment>
<feature type="chain" id="PRO_5025374324" evidence="4">
    <location>
        <begin position="25"/>
        <end position="1674"/>
    </location>
</feature>
<dbReference type="InterPro" id="IPR050473">
    <property type="entry name" value="A2M/Complement_sys"/>
</dbReference>
<accession>A0A6A4VM45</accession>
<dbReference type="Pfam" id="PF07703">
    <property type="entry name" value="A2M_BRD"/>
    <property type="match status" value="1"/>
</dbReference>
<dbReference type="Pfam" id="PF07678">
    <property type="entry name" value="TED_complement"/>
    <property type="match status" value="1"/>
</dbReference>
<feature type="domain" description="Alpha-2-macroglobulin bait region" evidence="5">
    <location>
        <begin position="544"/>
        <end position="681"/>
    </location>
</feature>
<dbReference type="Gene3D" id="2.20.130.20">
    <property type="match status" value="1"/>
</dbReference>
<dbReference type="SMART" id="SM00192">
    <property type="entry name" value="LDLa"/>
    <property type="match status" value="1"/>
</dbReference>
<dbReference type="CDD" id="cd00112">
    <property type="entry name" value="LDLa"/>
    <property type="match status" value="1"/>
</dbReference>
<dbReference type="Gene3D" id="2.60.40.690">
    <property type="entry name" value="Alpha-macroglobulin, receptor-binding domain"/>
    <property type="match status" value="1"/>
</dbReference>
<organism evidence="7 8">
    <name type="scientific">Amphibalanus amphitrite</name>
    <name type="common">Striped barnacle</name>
    <name type="synonym">Balanus amphitrite</name>
    <dbReference type="NCBI Taxonomy" id="1232801"/>
    <lineage>
        <taxon>Eukaryota</taxon>
        <taxon>Metazoa</taxon>
        <taxon>Ecdysozoa</taxon>
        <taxon>Arthropoda</taxon>
        <taxon>Crustacea</taxon>
        <taxon>Multicrustacea</taxon>
        <taxon>Cirripedia</taxon>
        <taxon>Thoracica</taxon>
        <taxon>Thoracicalcarea</taxon>
        <taxon>Balanomorpha</taxon>
        <taxon>Balanoidea</taxon>
        <taxon>Balanidae</taxon>
        <taxon>Amphibalaninae</taxon>
        <taxon>Amphibalanus</taxon>
    </lineage>
</organism>
<feature type="disulfide bond" evidence="2">
    <location>
        <begin position="783"/>
        <end position="798"/>
    </location>
</feature>
<dbReference type="GO" id="GO:0005615">
    <property type="term" value="C:extracellular space"/>
    <property type="evidence" value="ECO:0007669"/>
    <property type="project" value="InterPro"/>
</dbReference>
<dbReference type="EMBL" id="VIIS01001707">
    <property type="protein sequence ID" value="KAF0294079.1"/>
    <property type="molecule type" value="Genomic_DNA"/>
</dbReference>
<evidence type="ECO:0000259" key="5">
    <source>
        <dbReference type="SMART" id="SM01359"/>
    </source>
</evidence>
<dbReference type="Gene3D" id="2.60.40.2950">
    <property type="match status" value="1"/>
</dbReference>
<evidence type="ECO:0000256" key="4">
    <source>
        <dbReference type="SAM" id="SignalP"/>
    </source>
</evidence>
<dbReference type="InterPro" id="IPR002172">
    <property type="entry name" value="LDrepeatLR_classA_rpt"/>
</dbReference>
<dbReference type="Gene3D" id="4.10.400.10">
    <property type="entry name" value="Low-density Lipoprotein Receptor"/>
    <property type="match status" value="1"/>
</dbReference>
<keyword evidence="3" id="KW-0812">Transmembrane</keyword>
<evidence type="ECO:0000256" key="1">
    <source>
        <dbReference type="ARBA" id="ARBA00023157"/>
    </source>
</evidence>
<dbReference type="InterPro" id="IPR001599">
    <property type="entry name" value="Macroglobln_a2"/>
</dbReference>
<dbReference type="Gene3D" id="1.50.10.20">
    <property type="match status" value="1"/>
</dbReference>
<dbReference type="SMART" id="SM01360">
    <property type="entry name" value="A2M"/>
    <property type="match status" value="1"/>
</dbReference>
<dbReference type="SUPFAM" id="SSF48239">
    <property type="entry name" value="Terpenoid cyclases/Protein prenyltransferases"/>
    <property type="match status" value="1"/>
</dbReference>
<dbReference type="Pfam" id="PF01835">
    <property type="entry name" value="MG2"/>
    <property type="match status" value="1"/>
</dbReference>
<gene>
    <name evidence="7" type="primary">CD109_0</name>
    <name evidence="7" type="ORF">FJT64_008220</name>
</gene>
<dbReference type="InterPro" id="IPR002890">
    <property type="entry name" value="MG2"/>
</dbReference>
<feature type="disulfide bond" evidence="2">
    <location>
        <begin position="771"/>
        <end position="789"/>
    </location>
</feature>
<evidence type="ECO:0000313" key="7">
    <source>
        <dbReference type="EMBL" id="KAF0294079.1"/>
    </source>
</evidence>
<evidence type="ECO:0000256" key="2">
    <source>
        <dbReference type="PROSITE-ProRule" id="PRU00124"/>
    </source>
</evidence>
<evidence type="ECO:0000259" key="6">
    <source>
        <dbReference type="SMART" id="SM01360"/>
    </source>
</evidence>
<sequence length="1674" mass="188430">MLLIWQQWAALVLLLAACGPTCHGQDDIEPDPFANTRYLIGGDGGDLVDLRTSLEPTYLVLAPSIVRPGTVYRVMVNILRARQPVDTRAALLRDGVQISSAAARLQAGYPHTLLLKVPTTSVEGNYQLRVEGNYPDTVGGTLFLNETSVHFSTRFLTILIQTSRPVYNGDQRVCFRAIMLTHRLRPFDEPVDAYVLDPDGYVMRWWPSRPTNNGVVSLCFQLPFLPKTGMWMIRIKVRGQVQEKQVAVEKYYVPRYEVFVDMPMHFLTTDKYVEGRVVARFAETKKPAVGNMTLDLYFREQLETSLNKSFSYANQQITKWVNGPYQFRFSMEDLVARVPRIDGAQLKVVARMHEFFEGLNETGYCVSHVINSTVSLRFVGSQPMVFKPGMPFEGVVAVSYHDLQPLSAERLRGSSLTITSSAVGSGTRSQEVVPRYEAIDHRYWGSTINRNFYSTTTTTARPGAATLAPEWLLDYHRNNTVQRLLEEQRFAEYRTRGLHRFRFIMPPRGGSRITLTAQYEDEEGGRATATMDLLPYYSLEERYISVETSTERAGVGQYVVLHVRASFQMERFAYVVMSKGLLLYANQETMTQTGRTVHTLSLPVSSEMAPTFKVLVYHVTEDGEVLSDAITLPVEGIGSGAVDLKLNQDKDHSKATVEAVCRSIPGSFFGLSGLRTDARRAAGDSELSKASVLRELYSFENFTRSVHSVTRRFRGGLHPDDVDYFSAPNYGVDANRTFAFAQLVVFTDGAVPQLPTTLASACNITLGQRSCLTSGCYRVEERCDGRRACADGSDEHDCAPHGGDAEAEFRRTRKNRLRTMYDQRQGDWIWKDVQIGYRATEEVVLRVPRQDALYYVTAFSVSQQNGFGIIEQPLVYNTTTPFYMRMEMPTRCRRGEQIGVRAVLSNNVAQEQLALLVLPASDQYKFVHVEPDGYVQHFRPRLSGGAHQHLVVLPPFTSVEVDIPIAPQIQQGELTVTLTALTQVGREDVSRTMLVEPEGVTINKHTSFLLDLKNRAVEFKYLDVIVEQSPVVPYASWRRFVFDSPMGHVTVTGDVVGPIFPTGGPVNTSVLLNRRLRSTEASAFDFGANLWSLHYLRLTSQFRLSAARPVFEQMNVDMAAVLYRFDANGAYRMWDSAPPSVWLTAWVTRLFQEAKFQDWENFLYIEPAIVSKAMSWLVQHQDNATGAFFETSNYSAPLDPKIDPKSSRPSDPVPLRNISLTAQVLITLCETIDSLQGDLRARANVAKRGAVSYLEYQLRTLSRPYEVAVTTYALMVANSVERNVAFNMLDRLKRKVDGMIYWSPAPIETNRLTNENSQRNLLQPKLEQLYDTRAVETTAYGLLAYLIRDGVNIDQEKMVLWLNTMRMNDGGFITTTDSLVALRALVEYSYRARLRDITEMKVNIEATASELDSTLTINNATLMKTHRLDFENVWGHLNVIGNGAGQAVVQLDVNYGVDTQIGIKQPPVKSFNLTVTEDFKQFRNKSIGVVDVCARFSYLVVGLTQIATRGGGPLPASYRAHLWHPWIENPTGYVLYQPDGDAVVREAQRTGVSQLRDVIGGHTYDHERSTTWFFDHIPGNESLCFNYTIRRWFPVANMTKYRRALLYEQYQPERFEMQMVNSTVLHVLNICEVCGSYQCPYCPFYSSAGVLSASVTLLALAVGAVLWAGGSTGS</sequence>
<dbReference type="Proteomes" id="UP000440578">
    <property type="component" value="Unassembled WGS sequence"/>
</dbReference>
<keyword evidence="4" id="KW-0732">Signal</keyword>
<dbReference type="InterPro" id="IPR036595">
    <property type="entry name" value="A-macroglobulin_rcpt-bd_sf"/>
</dbReference>
<dbReference type="SUPFAM" id="SSF57424">
    <property type="entry name" value="LDL receptor-like module"/>
    <property type="match status" value="1"/>
</dbReference>
<dbReference type="OrthoDB" id="6359008at2759"/>
<dbReference type="InterPro" id="IPR011626">
    <property type="entry name" value="Alpha-macroglobulin_TED"/>
</dbReference>
<feature type="domain" description="Alpha-2-macroglobulin" evidence="6">
    <location>
        <begin position="827"/>
        <end position="918"/>
    </location>
</feature>
<dbReference type="GO" id="GO:0004866">
    <property type="term" value="F:endopeptidase inhibitor activity"/>
    <property type="evidence" value="ECO:0007669"/>
    <property type="project" value="InterPro"/>
</dbReference>
<protein>
    <submittedName>
        <fullName evidence="7">CD109 antigen</fullName>
    </submittedName>
</protein>
<dbReference type="Pfam" id="PF07677">
    <property type="entry name" value="A2M_recep"/>
    <property type="match status" value="1"/>
</dbReference>
<keyword evidence="1 2" id="KW-1015">Disulfide bond</keyword>
<dbReference type="PANTHER" id="PTHR11412">
    <property type="entry name" value="MACROGLOBULIN / COMPLEMENT"/>
    <property type="match status" value="1"/>
</dbReference>
<feature type="signal peptide" evidence="4">
    <location>
        <begin position="1"/>
        <end position="24"/>
    </location>
</feature>